<keyword evidence="2" id="KW-1185">Reference proteome</keyword>
<evidence type="ECO:0000313" key="1">
    <source>
        <dbReference type="EMBL" id="KAF6134812.1"/>
    </source>
</evidence>
<reference evidence="1 2" key="1">
    <citation type="journal article" date="2020" name="IScience">
        <title>Genome Sequencing of the Endangered Kingdonia uniflora (Circaeasteraceae, Ranunculales) Reveals Potential Mechanisms of Evolutionary Specialization.</title>
        <authorList>
            <person name="Sun Y."/>
            <person name="Deng T."/>
            <person name="Zhang A."/>
            <person name="Moore M.J."/>
            <person name="Landis J.B."/>
            <person name="Lin N."/>
            <person name="Zhang H."/>
            <person name="Zhang X."/>
            <person name="Huang J."/>
            <person name="Zhang X."/>
            <person name="Sun H."/>
            <person name="Wang H."/>
        </authorList>
    </citation>
    <scope>NUCLEOTIDE SEQUENCE [LARGE SCALE GENOMIC DNA]</scope>
    <source>
        <strain evidence="1">TB1705</strain>
        <tissue evidence="1">Leaf</tissue>
    </source>
</reference>
<organism evidence="1 2">
    <name type="scientific">Kingdonia uniflora</name>
    <dbReference type="NCBI Taxonomy" id="39325"/>
    <lineage>
        <taxon>Eukaryota</taxon>
        <taxon>Viridiplantae</taxon>
        <taxon>Streptophyta</taxon>
        <taxon>Embryophyta</taxon>
        <taxon>Tracheophyta</taxon>
        <taxon>Spermatophyta</taxon>
        <taxon>Magnoliopsida</taxon>
        <taxon>Ranunculales</taxon>
        <taxon>Circaeasteraceae</taxon>
        <taxon>Kingdonia</taxon>
    </lineage>
</organism>
<evidence type="ECO:0000313" key="2">
    <source>
        <dbReference type="Proteomes" id="UP000541444"/>
    </source>
</evidence>
<comment type="caution">
    <text evidence="1">The sequence shown here is derived from an EMBL/GenBank/DDBJ whole genome shotgun (WGS) entry which is preliminary data.</text>
</comment>
<proteinExistence type="predicted"/>
<accession>A0A7J7KWX4</accession>
<feature type="non-terminal residue" evidence="1">
    <location>
        <position position="1"/>
    </location>
</feature>
<dbReference type="Proteomes" id="UP000541444">
    <property type="component" value="Unassembled WGS sequence"/>
</dbReference>
<name>A0A7J7KWX4_9MAGN</name>
<dbReference type="EMBL" id="JACGCM010002827">
    <property type="protein sequence ID" value="KAF6134812.1"/>
    <property type="molecule type" value="Genomic_DNA"/>
</dbReference>
<gene>
    <name evidence="1" type="ORF">GIB67_002213</name>
</gene>
<sequence>EIHDLGCFHKFNPYPILHTISYKHLSLAEPNYNKTIKEQKYYNFILASRNRSCNQLIVIITPPDCSFGVLHFLTKGSF</sequence>
<protein>
    <submittedName>
        <fullName evidence="1">Uncharacterized protein</fullName>
    </submittedName>
</protein>
<dbReference type="AlphaFoldDB" id="A0A7J7KWX4"/>